<protein>
    <submittedName>
        <fullName evidence="2">Putative coat protein</fullName>
    </submittedName>
</protein>
<feature type="region of interest" description="Disordered" evidence="1">
    <location>
        <begin position="106"/>
        <end position="125"/>
    </location>
</feature>
<keyword evidence="2" id="KW-0167">Capsid protein</keyword>
<evidence type="ECO:0000256" key="1">
    <source>
        <dbReference type="SAM" id="MobiDB-lite"/>
    </source>
</evidence>
<evidence type="ECO:0000313" key="2">
    <source>
        <dbReference type="EMBL" id="SHF48917.1"/>
    </source>
</evidence>
<dbReference type="EMBL" id="FQVW01000001">
    <property type="protein sequence ID" value="SHF48917.1"/>
    <property type="molecule type" value="Genomic_DNA"/>
</dbReference>
<dbReference type="OrthoDB" id="1655540at2"/>
<dbReference type="STRING" id="930117.SAMN05216225_100129"/>
<dbReference type="Pfam" id="PF14071">
    <property type="entry name" value="YlbD_coat"/>
    <property type="match status" value="1"/>
</dbReference>
<name>A0A1M5C2S5_9BACI</name>
<gene>
    <name evidence="2" type="ORF">SAMN05216225_100129</name>
</gene>
<dbReference type="InterPro" id="IPR025953">
    <property type="entry name" value="YlbD_coat"/>
</dbReference>
<proteinExistence type="predicted"/>
<feature type="compositionally biased region" description="Polar residues" evidence="1">
    <location>
        <begin position="106"/>
        <end position="119"/>
    </location>
</feature>
<reference evidence="2 3" key="1">
    <citation type="submission" date="2016-11" db="EMBL/GenBank/DDBJ databases">
        <authorList>
            <person name="Jaros S."/>
            <person name="Januszkiewicz K."/>
            <person name="Wedrychowicz H."/>
        </authorList>
    </citation>
    <scope>NUCLEOTIDE SEQUENCE [LARGE SCALE GENOMIC DNA]</scope>
    <source>
        <strain evidence="2 3">IBRC-M 10683</strain>
    </source>
</reference>
<keyword evidence="3" id="KW-1185">Reference proteome</keyword>
<evidence type="ECO:0000313" key="3">
    <source>
        <dbReference type="Proteomes" id="UP000183988"/>
    </source>
</evidence>
<sequence length="125" mass="14918">MHPKVAAFKEFINKHPKLRQEIRKNGRSWQEYYEKWVLLGEDDPMWEQFHSESDDKKSDEKTEGKSELFSQLLKLTENVDIDKVQKNVQQLSGTIGTIQEMLSQYQENKNPKQPRQNDPFSMFRD</sequence>
<dbReference type="Proteomes" id="UP000183988">
    <property type="component" value="Unassembled WGS sequence"/>
</dbReference>
<accession>A0A1M5C2S5</accession>
<keyword evidence="2" id="KW-0946">Virion</keyword>
<dbReference type="AlphaFoldDB" id="A0A1M5C2S5"/>
<organism evidence="2 3">
    <name type="scientific">Ornithinibacillus halophilus</name>
    <dbReference type="NCBI Taxonomy" id="930117"/>
    <lineage>
        <taxon>Bacteria</taxon>
        <taxon>Bacillati</taxon>
        <taxon>Bacillota</taxon>
        <taxon>Bacilli</taxon>
        <taxon>Bacillales</taxon>
        <taxon>Bacillaceae</taxon>
        <taxon>Ornithinibacillus</taxon>
    </lineage>
</organism>